<dbReference type="Pfam" id="PF14516">
    <property type="entry name" value="AAA_35"/>
    <property type="match status" value="1"/>
</dbReference>
<dbReference type="Gene3D" id="3.40.50.300">
    <property type="entry name" value="P-loop containing nucleotide triphosphate hydrolases"/>
    <property type="match status" value="1"/>
</dbReference>
<dbReference type="RefSeq" id="WP_111572119.1">
    <property type="nucleotide sequence ID" value="NZ_QLME01000009.1"/>
</dbReference>
<organism evidence="1 2">
    <name type="scientific">Halanaerobium saccharolyticum</name>
    <dbReference type="NCBI Taxonomy" id="43595"/>
    <lineage>
        <taxon>Bacteria</taxon>
        <taxon>Bacillati</taxon>
        <taxon>Bacillota</taxon>
        <taxon>Clostridia</taxon>
        <taxon>Halanaerobiales</taxon>
        <taxon>Halanaerobiaceae</taxon>
        <taxon>Halanaerobium</taxon>
    </lineage>
</organism>
<evidence type="ECO:0000313" key="1">
    <source>
        <dbReference type="EMBL" id="TDW07220.1"/>
    </source>
</evidence>
<dbReference type="SUPFAM" id="SSF52540">
    <property type="entry name" value="P-loop containing nucleoside triphosphate hydrolases"/>
    <property type="match status" value="1"/>
</dbReference>
<name>A0A4R7ZDY1_9FIRM</name>
<comment type="caution">
    <text evidence="1">The sequence shown here is derived from an EMBL/GenBank/DDBJ whole genome shotgun (WGS) entry which is preliminary data.</text>
</comment>
<dbReference type="InterPro" id="IPR027417">
    <property type="entry name" value="P-loop_NTPase"/>
</dbReference>
<sequence length="522" mass="61753">MKKFNSTGVCIPEKHYMADVRKKIDKIKKMVEAGKYFTINKPRQFGKTTIFHLLKKELDQSNYLVLKLSFEIMSTEVFKSEKVFVENFLKAIKRIIRFSNSQNKKLLLELIERNKKELNNLTDLNYFLTDFIEISEEEVVLMIDEVDKSSNNQLFLDFLGLLRSKYLLQAEGQDFSFKSVILAGVHDVKNLKLKLRADEEHKYNSPWNIASEFSVDFELEVAEIASMLKDYSGERNINLDLEYFSEKIHYYTSGHPFLVSKLAEIIDSEILAANEESWHKDYLEQAVKLILQKNLPNFDTLIKNIENNNDLEKLCTDLIVDGRKISYNQDNPTIEKGELYGIFKKENGRLSVHNKIYEQRIYNYLISKIENELKTDAFDFRYNFIDEGNLNLKAVLERFQTFIKEQYSCRDREFLERNGRLIFLAFLKPIINGKGFDFKEVQISQEKRLDVVVTYLDQKYILELKIWRGEEYHKQGLKQLADYLESQGMEEGYLLSFNFNQNKEYKNRELTVDDKKIYAYWV</sequence>
<proteinExistence type="predicted"/>
<dbReference type="EMBL" id="SODA01000002">
    <property type="protein sequence ID" value="TDW07220.1"/>
    <property type="molecule type" value="Genomic_DNA"/>
</dbReference>
<dbReference type="Pfam" id="PF13366">
    <property type="entry name" value="PDDEXK_3"/>
    <property type="match status" value="1"/>
</dbReference>
<evidence type="ECO:0000313" key="2">
    <source>
        <dbReference type="Proteomes" id="UP000294697"/>
    </source>
</evidence>
<protein>
    <submittedName>
        <fullName evidence="1">PD-(D/E)XK nuclease superfamily protein</fullName>
    </submittedName>
</protein>
<dbReference type="AlphaFoldDB" id="A0A4R7ZDY1"/>
<dbReference type="OrthoDB" id="5486659at2"/>
<reference evidence="1 2" key="1">
    <citation type="submission" date="2019-03" db="EMBL/GenBank/DDBJ databases">
        <title>Subsurface microbial communities from deep shales in Ohio and West Virginia, USA.</title>
        <authorList>
            <person name="Wrighton K."/>
        </authorList>
    </citation>
    <scope>NUCLEOTIDE SEQUENCE [LARGE SCALE GENOMIC DNA]</scope>
    <source>
        <strain evidence="1 2">MSL9.2</strain>
    </source>
</reference>
<accession>A0A4R7ZDY1</accession>
<dbReference type="Proteomes" id="UP000294697">
    <property type="component" value="Unassembled WGS sequence"/>
</dbReference>
<gene>
    <name evidence="1" type="ORF">C8C77_10220</name>
</gene>
<dbReference type="InterPro" id="IPR026350">
    <property type="entry name" value="GxxExxY"/>
</dbReference>